<reference evidence="2" key="2">
    <citation type="submission" date="2023-05" db="EMBL/GenBank/DDBJ databases">
        <authorList>
            <consortium name="Lawrence Berkeley National Laboratory"/>
            <person name="Steindorff A."/>
            <person name="Hensen N."/>
            <person name="Bonometti L."/>
            <person name="Westerberg I."/>
            <person name="Brannstrom I.O."/>
            <person name="Guillou S."/>
            <person name="Cros-Aarteil S."/>
            <person name="Calhoun S."/>
            <person name="Haridas S."/>
            <person name="Kuo A."/>
            <person name="Mondo S."/>
            <person name="Pangilinan J."/>
            <person name="Riley R."/>
            <person name="Labutti K."/>
            <person name="Andreopoulos B."/>
            <person name="Lipzen A."/>
            <person name="Chen C."/>
            <person name="Yanf M."/>
            <person name="Daum C."/>
            <person name="Ng V."/>
            <person name="Clum A."/>
            <person name="Ohm R."/>
            <person name="Martin F."/>
            <person name="Silar P."/>
            <person name="Natvig D."/>
            <person name="Lalanne C."/>
            <person name="Gautier V."/>
            <person name="Ament-Velasquez S.L."/>
            <person name="Kruys A."/>
            <person name="Hutchinson M.I."/>
            <person name="Powell A.J."/>
            <person name="Barry K."/>
            <person name="Miller A.N."/>
            <person name="Grigoriev I.V."/>
            <person name="Debuchy R."/>
            <person name="Gladieux P."/>
            <person name="Thoren M.H."/>
            <person name="Johannesson H."/>
        </authorList>
    </citation>
    <scope>NUCLEOTIDE SEQUENCE</scope>
    <source>
        <strain evidence="2">CBS 315.58</strain>
    </source>
</reference>
<comment type="caution">
    <text evidence="2">The sequence shown here is derived from an EMBL/GenBank/DDBJ whole genome shotgun (WGS) entry which is preliminary data.</text>
</comment>
<feature type="transmembrane region" description="Helical" evidence="1">
    <location>
        <begin position="142"/>
        <end position="169"/>
    </location>
</feature>
<keyword evidence="1" id="KW-0472">Membrane</keyword>
<reference evidence="2" key="1">
    <citation type="journal article" date="2023" name="Mol. Phylogenet. Evol.">
        <title>Genome-scale phylogeny and comparative genomics of the fungal order Sordariales.</title>
        <authorList>
            <person name="Hensen N."/>
            <person name="Bonometti L."/>
            <person name="Westerberg I."/>
            <person name="Brannstrom I.O."/>
            <person name="Guillou S."/>
            <person name="Cros-Aarteil S."/>
            <person name="Calhoun S."/>
            <person name="Haridas S."/>
            <person name="Kuo A."/>
            <person name="Mondo S."/>
            <person name="Pangilinan J."/>
            <person name="Riley R."/>
            <person name="LaButti K."/>
            <person name="Andreopoulos B."/>
            <person name="Lipzen A."/>
            <person name="Chen C."/>
            <person name="Yan M."/>
            <person name="Daum C."/>
            <person name="Ng V."/>
            <person name="Clum A."/>
            <person name="Steindorff A."/>
            <person name="Ohm R.A."/>
            <person name="Martin F."/>
            <person name="Silar P."/>
            <person name="Natvig D.O."/>
            <person name="Lalanne C."/>
            <person name="Gautier V."/>
            <person name="Ament-Velasquez S.L."/>
            <person name="Kruys A."/>
            <person name="Hutchinson M.I."/>
            <person name="Powell A.J."/>
            <person name="Barry K."/>
            <person name="Miller A.N."/>
            <person name="Grigoriev I.V."/>
            <person name="Debuchy R."/>
            <person name="Gladieux P."/>
            <person name="Hiltunen Thoren M."/>
            <person name="Johannesson H."/>
        </authorList>
    </citation>
    <scope>NUCLEOTIDE SEQUENCE</scope>
    <source>
        <strain evidence="2">CBS 315.58</strain>
    </source>
</reference>
<organism evidence="2 3">
    <name type="scientific">Triangularia verruculosa</name>
    <dbReference type="NCBI Taxonomy" id="2587418"/>
    <lineage>
        <taxon>Eukaryota</taxon>
        <taxon>Fungi</taxon>
        <taxon>Dikarya</taxon>
        <taxon>Ascomycota</taxon>
        <taxon>Pezizomycotina</taxon>
        <taxon>Sordariomycetes</taxon>
        <taxon>Sordariomycetidae</taxon>
        <taxon>Sordariales</taxon>
        <taxon>Podosporaceae</taxon>
        <taxon>Triangularia</taxon>
    </lineage>
</organism>
<gene>
    <name evidence="2" type="ORF">QBC40DRAFT_344804</name>
</gene>
<proteinExistence type="predicted"/>
<evidence type="ECO:0000313" key="2">
    <source>
        <dbReference type="EMBL" id="KAK4205274.1"/>
    </source>
</evidence>
<dbReference type="EMBL" id="MU863877">
    <property type="protein sequence ID" value="KAK4205274.1"/>
    <property type="molecule type" value="Genomic_DNA"/>
</dbReference>
<keyword evidence="1" id="KW-0812">Transmembrane</keyword>
<accession>A0AAN6XR64</accession>
<keyword evidence="1" id="KW-1133">Transmembrane helix</keyword>
<name>A0AAN6XR64_9PEZI</name>
<feature type="transmembrane region" description="Helical" evidence="1">
    <location>
        <begin position="284"/>
        <end position="302"/>
    </location>
</feature>
<keyword evidence="3" id="KW-1185">Reference proteome</keyword>
<dbReference type="Proteomes" id="UP001303160">
    <property type="component" value="Unassembled WGS sequence"/>
</dbReference>
<sequence length="463" mass="51496">MAKHRGLRSIRWAIILSSIISFIKSFGLFLSIHHNQLGGVVLELADIPNEQSRRLFQVRKVLCAIQLAIAVPGMVYFAHFWWHINKTQLRSALVLIAAVSGLSIAAANILMATIATRMLNKMKPETPEDVQEGYRGLARLHMWFSTGVLCATAIDSIIQGVAVAFWAWLFPPRWRVPNRYRPVVQVKKRGNLEGLDAYQMRAHERGMVDGGSMLAQLFTRHEKLRPEGPLRTDTYINLGLKRRHSVELDQSDSVSTASSITGPKFHSATRYWADKGDAGRQIGFVWWSTMAVVGTTIPGLYYRLVRASTKGREISSKELGHSITTVVCAMILAGTMVTHMALIQFKVAPSKTLLWKLTVDRSLSLCSAPAMLVGFLLSAGLLLEPLPTLDNSDIPDVSLTNLNPIICTGLATFFFLCKIGVALYYYFFCEDRRPEGSSVYRGVIAILGSVIIAIEESMSRYAH</sequence>
<feature type="transmembrane region" description="Helical" evidence="1">
    <location>
        <begin position="403"/>
        <end position="426"/>
    </location>
</feature>
<evidence type="ECO:0000313" key="3">
    <source>
        <dbReference type="Proteomes" id="UP001303160"/>
    </source>
</evidence>
<dbReference type="AlphaFoldDB" id="A0AAN6XR64"/>
<feature type="transmembrane region" description="Helical" evidence="1">
    <location>
        <begin position="94"/>
        <end position="115"/>
    </location>
</feature>
<feature type="transmembrane region" description="Helical" evidence="1">
    <location>
        <begin position="438"/>
        <end position="454"/>
    </location>
</feature>
<feature type="transmembrane region" description="Helical" evidence="1">
    <location>
        <begin position="64"/>
        <end position="82"/>
    </location>
</feature>
<feature type="transmembrane region" description="Helical" evidence="1">
    <location>
        <begin position="363"/>
        <end position="383"/>
    </location>
</feature>
<feature type="transmembrane region" description="Helical" evidence="1">
    <location>
        <begin position="12"/>
        <end position="32"/>
    </location>
</feature>
<protein>
    <submittedName>
        <fullName evidence="2">Uncharacterized protein</fullName>
    </submittedName>
</protein>
<evidence type="ECO:0000256" key="1">
    <source>
        <dbReference type="SAM" id="Phobius"/>
    </source>
</evidence>
<feature type="transmembrane region" description="Helical" evidence="1">
    <location>
        <begin position="322"/>
        <end position="342"/>
    </location>
</feature>